<protein>
    <submittedName>
        <fullName evidence="1">RpL29</fullName>
    </submittedName>
</protein>
<reference evidence="1 2" key="1">
    <citation type="submission" date="2015-08" db="EMBL/GenBank/DDBJ databases">
        <title>Ancestral chromatin configuration constrains chromatin evolution on differentiating sex chromosomes in Drosophila.</title>
        <authorList>
            <person name="Zhou Q."/>
            <person name="Bachtrog D."/>
        </authorList>
    </citation>
    <scope>NUCLEOTIDE SEQUENCE [LARGE SCALE GENOMIC DNA]</scope>
    <source>
        <tissue evidence="1">Whole larvae</tissue>
    </source>
</reference>
<dbReference type="EMBL" id="CP012524">
    <property type="protein sequence ID" value="ALC41667.1"/>
    <property type="molecule type" value="Genomic_DNA"/>
</dbReference>
<keyword evidence="2" id="KW-1185">Reference proteome</keyword>
<accession>A0A0M4EK09</accession>
<evidence type="ECO:0000313" key="2">
    <source>
        <dbReference type="Proteomes" id="UP000494163"/>
    </source>
</evidence>
<dbReference type="Proteomes" id="UP000494163">
    <property type="component" value="Chromosome 2R"/>
</dbReference>
<gene>
    <name evidence="1" type="ORF">Dbus_chr2Rg1246</name>
</gene>
<sequence length="135" mass="13872">MPLLTAVMAAAAVTAGAAGALLAAGPLPLLVINTWVFLLVCRFCNASSKPLPKASCSDVTGPTLVGNTVPGCGVCNRLLESNIFSKSGVLSVLLFKSGESINSGAIITRLFFADLLRSKKAGRLFGFGVELLFGV</sequence>
<evidence type="ECO:0000313" key="1">
    <source>
        <dbReference type="EMBL" id="ALC41667.1"/>
    </source>
</evidence>
<proteinExistence type="predicted"/>
<dbReference type="AlphaFoldDB" id="A0A0M4EK09"/>
<name>A0A0M4EK09_DROBS</name>
<organism evidence="1 2">
    <name type="scientific">Drosophila busckii</name>
    <name type="common">Fruit fly</name>
    <dbReference type="NCBI Taxonomy" id="30019"/>
    <lineage>
        <taxon>Eukaryota</taxon>
        <taxon>Metazoa</taxon>
        <taxon>Ecdysozoa</taxon>
        <taxon>Arthropoda</taxon>
        <taxon>Hexapoda</taxon>
        <taxon>Insecta</taxon>
        <taxon>Pterygota</taxon>
        <taxon>Neoptera</taxon>
        <taxon>Endopterygota</taxon>
        <taxon>Diptera</taxon>
        <taxon>Brachycera</taxon>
        <taxon>Muscomorpha</taxon>
        <taxon>Ephydroidea</taxon>
        <taxon>Drosophilidae</taxon>
        <taxon>Drosophila</taxon>
    </lineage>
</organism>